<dbReference type="Proteomes" id="UP000188320">
    <property type="component" value="Unassembled WGS sequence"/>
</dbReference>
<dbReference type="OrthoDB" id="128814at2759"/>
<dbReference type="GO" id="GO:0003676">
    <property type="term" value="F:nucleic acid binding"/>
    <property type="evidence" value="ECO:0007669"/>
    <property type="project" value="InterPro"/>
</dbReference>
<dbReference type="Pfam" id="PF13650">
    <property type="entry name" value="Asp_protease_2"/>
    <property type="match status" value="1"/>
</dbReference>
<name>A0A1R1PHM2_ZANCU</name>
<feature type="region of interest" description="Disordered" evidence="2">
    <location>
        <begin position="276"/>
        <end position="301"/>
    </location>
</feature>
<feature type="compositionally biased region" description="Basic and acidic residues" evidence="2">
    <location>
        <begin position="276"/>
        <end position="290"/>
    </location>
</feature>
<keyword evidence="1" id="KW-0863">Zinc-finger</keyword>
<reference evidence="5" key="1">
    <citation type="submission" date="2017-01" db="EMBL/GenBank/DDBJ databases">
        <authorList>
            <person name="Wang Y."/>
            <person name="White M."/>
            <person name="Kvist S."/>
            <person name="Moncalvo J.-M."/>
        </authorList>
    </citation>
    <scope>NUCLEOTIDE SEQUENCE [LARGE SCALE GENOMIC DNA]</scope>
    <source>
        <strain evidence="5">COL-18-3</strain>
    </source>
</reference>
<dbReference type="Gene3D" id="2.40.70.10">
    <property type="entry name" value="Acid Proteases"/>
    <property type="match status" value="1"/>
</dbReference>
<evidence type="ECO:0000259" key="3">
    <source>
        <dbReference type="PROSITE" id="PS50158"/>
    </source>
</evidence>
<evidence type="ECO:0000256" key="1">
    <source>
        <dbReference type="PROSITE-ProRule" id="PRU00047"/>
    </source>
</evidence>
<dbReference type="SUPFAM" id="SSF57756">
    <property type="entry name" value="Retrovirus zinc finger-like domains"/>
    <property type="match status" value="1"/>
</dbReference>
<dbReference type="Pfam" id="PF00098">
    <property type="entry name" value="zf-CCHC"/>
    <property type="match status" value="1"/>
</dbReference>
<evidence type="ECO:0000256" key="2">
    <source>
        <dbReference type="SAM" id="MobiDB-lite"/>
    </source>
</evidence>
<keyword evidence="1" id="KW-0479">Metal-binding</keyword>
<gene>
    <name evidence="4" type="ORF">AX774_g6117</name>
</gene>
<dbReference type="GO" id="GO:0008270">
    <property type="term" value="F:zinc ion binding"/>
    <property type="evidence" value="ECO:0007669"/>
    <property type="project" value="UniProtKB-KW"/>
</dbReference>
<feature type="domain" description="CCHC-type" evidence="3">
    <location>
        <begin position="223"/>
        <end position="238"/>
    </location>
</feature>
<evidence type="ECO:0000313" key="5">
    <source>
        <dbReference type="Proteomes" id="UP000188320"/>
    </source>
</evidence>
<dbReference type="InterPro" id="IPR021109">
    <property type="entry name" value="Peptidase_aspartic_dom_sf"/>
</dbReference>
<protein>
    <recommendedName>
        <fullName evidence="3">CCHC-type domain-containing protein</fullName>
    </recommendedName>
</protein>
<dbReference type="InterPro" id="IPR036875">
    <property type="entry name" value="Znf_CCHC_sf"/>
</dbReference>
<proteinExistence type="predicted"/>
<organism evidence="4 5">
    <name type="scientific">Zancudomyces culisetae</name>
    <name type="common">Gut fungus</name>
    <name type="synonym">Smittium culisetae</name>
    <dbReference type="NCBI Taxonomy" id="1213189"/>
    <lineage>
        <taxon>Eukaryota</taxon>
        <taxon>Fungi</taxon>
        <taxon>Fungi incertae sedis</taxon>
        <taxon>Zoopagomycota</taxon>
        <taxon>Kickxellomycotina</taxon>
        <taxon>Harpellomycetes</taxon>
        <taxon>Harpellales</taxon>
        <taxon>Legeriomycetaceae</taxon>
        <taxon>Zancudomyces</taxon>
    </lineage>
</organism>
<keyword evidence="5" id="KW-1185">Reference proteome</keyword>
<dbReference type="AlphaFoldDB" id="A0A1R1PHM2"/>
<keyword evidence="1" id="KW-0862">Zinc</keyword>
<dbReference type="PROSITE" id="PS50158">
    <property type="entry name" value="ZF_CCHC"/>
    <property type="match status" value="1"/>
</dbReference>
<evidence type="ECO:0000313" key="4">
    <source>
        <dbReference type="EMBL" id="OMH80447.1"/>
    </source>
</evidence>
<dbReference type="InterPro" id="IPR001878">
    <property type="entry name" value="Znf_CCHC"/>
</dbReference>
<dbReference type="SMART" id="SM00343">
    <property type="entry name" value="ZnF_C2HC"/>
    <property type="match status" value="1"/>
</dbReference>
<sequence length="452" mass="52314">MNVPKTYVASTGMDPEEWAEEFRLIAKLNKWDPNDWIEFIKLWENFVIAFKEKFKSVKSKSQIWERLHTIKQDAFDTVEELELELTTLLSSAEISDNKLKSDWLISTLRPEFKRIVEAEQLDDWDKIVTRVLKEEQSIRTNTKKTHLKELETKQKDYNRNAASKTGKNVKDLVKEQKPYGQFLKMFEEMSVNLLNKVDEVVDKKIKELETTKQRFNGPRKLICYTCQQEGHTRNNCPQLVNKSVTNIQNESSEKNINFIQISDETENEDIDIYSVEKRKSSAEQDKETPKRVGRPRIHEPTQVSTNNVESVQNNVVAEDSQNMSNSTTKKSARSLSLIDELEKVYLKVNLLQLLDSSKTMSKELVEYINKQKLSEVNEFDVEERRLTNCKAVVRVFGQTLWAVIDTGAACSVVSSSLMEEWDLDPETFNKQTIVTADGKRHTTFGKLSNVPL</sequence>
<accession>A0A1R1PHM2</accession>
<dbReference type="EMBL" id="LSSK01001188">
    <property type="protein sequence ID" value="OMH80447.1"/>
    <property type="molecule type" value="Genomic_DNA"/>
</dbReference>
<comment type="caution">
    <text evidence="4">The sequence shown here is derived from an EMBL/GenBank/DDBJ whole genome shotgun (WGS) entry which is preliminary data.</text>
</comment>